<dbReference type="InterPro" id="IPR035490">
    <property type="entry name" value="GlmS/FrlB_SIS"/>
</dbReference>
<evidence type="ECO:0000259" key="2">
    <source>
        <dbReference type="PROSITE" id="PS51464"/>
    </source>
</evidence>
<name>A0ABW3U3V1_9GAMM</name>
<dbReference type="CDD" id="cd05009">
    <property type="entry name" value="SIS_GlmS_GlmD_2"/>
    <property type="match status" value="1"/>
</dbReference>
<dbReference type="Proteomes" id="UP001597264">
    <property type="component" value="Unassembled WGS sequence"/>
</dbReference>
<dbReference type="EC" id="3.5.99.6" evidence="3"/>
<dbReference type="InterPro" id="IPR035466">
    <property type="entry name" value="GlmS/AgaS_SIS"/>
</dbReference>
<keyword evidence="1" id="KW-0677">Repeat</keyword>
<evidence type="ECO:0000313" key="4">
    <source>
        <dbReference type="Proteomes" id="UP001597264"/>
    </source>
</evidence>
<feature type="domain" description="SIS" evidence="2">
    <location>
        <begin position="49"/>
        <end position="199"/>
    </location>
</feature>
<organism evidence="3 4">
    <name type="scientific">Microbulbifer celer</name>
    <dbReference type="NCBI Taxonomy" id="435905"/>
    <lineage>
        <taxon>Bacteria</taxon>
        <taxon>Pseudomonadati</taxon>
        <taxon>Pseudomonadota</taxon>
        <taxon>Gammaproteobacteria</taxon>
        <taxon>Cellvibrionales</taxon>
        <taxon>Microbulbiferaceae</taxon>
        <taxon>Microbulbifer</taxon>
    </lineage>
</organism>
<dbReference type="PANTHER" id="PTHR10937:SF8">
    <property type="entry name" value="AMINOTRANSFERASE-RELATED"/>
    <property type="match status" value="1"/>
</dbReference>
<dbReference type="PROSITE" id="PS51464">
    <property type="entry name" value="SIS"/>
    <property type="match status" value="1"/>
</dbReference>
<reference evidence="4" key="1">
    <citation type="journal article" date="2019" name="Int. J. Syst. Evol. Microbiol.">
        <title>The Global Catalogue of Microorganisms (GCM) 10K type strain sequencing project: providing services to taxonomists for standard genome sequencing and annotation.</title>
        <authorList>
            <consortium name="The Broad Institute Genomics Platform"/>
            <consortium name="The Broad Institute Genome Sequencing Center for Infectious Disease"/>
            <person name="Wu L."/>
            <person name="Ma J."/>
        </authorList>
    </citation>
    <scope>NUCLEOTIDE SEQUENCE [LARGE SCALE GENOMIC DNA]</scope>
    <source>
        <strain evidence="4">CCUG 54356</strain>
    </source>
</reference>
<keyword evidence="4" id="KW-1185">Reference proteome</keyword>
<keyword evidence="3" id="KW-0378">Hydrolase</keyword>
<dbReference type="SUPFAM" id="SSF53697">
    <property type="entry name" value="SIS domain"/>
    <property type="match status" value="1"/>
</dbReference>
<sequence length="350" mass="37271">MSAVTPTGAIDPNKVDASMAMTVMETEAREAPNRIAEQLESNAGIMAALGERLRAKPPRFVMIVGRGSSDHAGVFAKYLIEIETGTPTFAAAPSVSSVYGKKLKLEDALVIVISQSGRSPDILAQAQMAKDAGAYTVALVNDESAPIKDIVDQMVPLKAGPEMAVAATKSYLATLSAVLQLVANWTENAELKSAVEALPETLSEAVNSDVQLRPEDVAAVKNLVVLGRGPGYGITRELALKMKEVCNIHAESFSSAEFLHGPVTLVEQKLTVVNVPIEDESYQAHSEQIADIIRRGGTLINLHVPSKGVHPRVAPLALLQRFYIDVAHVAVSRGINPDEPAGLKKVTQTV</sequence>
<evidence type="ECO:0000313" key="3">
    <source>
        <dbReference type="EMBL" id="MFD1215392.1"/>
    </source>
</evidence>
<dbReference type="InterPro" id="IPR046348">
    <property type="entry name" value="SIS_dom_sf"/>
</dbReference>
<dbReference type="CDD" id="cd05008">
    <property type="entry name" value="SIS_GlmS_GlmD_1"/>
    <property type="match status" value="1"/>
</dbReference>
<dbReference type="PANTHER" id="PTHR10937">
    <property type="entry name" value="GLUCOSAMINE--FRUCTOSE-6-PHOSPHATE AMINOTRANSFERASE, ISOMERIZING"/>
    <property type="match status" value="1"/>
</dbReference>
<evidence type="ECO:0000256" key="1">
    <source>
        <dbReference type="ARBA" id="ARBA00022737"/>
    </source>
</evidence>
<dbReference type="EMBL" id="JBHTLR010000004">
    <property type="protein sequence ID" value="MFD1215392.1"/>
    <property type="molecule type" value="Genomic_DNA"/>
</dbReference>
<gene>
    <name evidence="3" type="primary">nagB-II</name>
    <name evidence="3" type="ORF">ACFQ2X_02170</name>
</gene>
<dbReference type="Gene3D" id="3.40.50.10490">
    <property type="entry name" value="Glucose-6-phosphate isomerase like protein, domain 1"/>
    <property type="match status" value="2"/>
</dbReference>
<dbReference type="GO" id="GO:0004342">
    <property type="term" value="F:glucosamine-6-phosphate deaminase activity"/>
    <property type="evidence" value="ECO:0007669"/>
    <property type="project" value="UniProtKB-EC"/>
</dbReference>
<proteinExistence type="predicted"/>
<protein>
    <submittedName>
        <fullName evidence="3">Glucosamine-6-phosphate deaminase NagB-II</fullName>
        <ecNumber evidence="3">3.5.99.6</ecNumber>
    </submittedName>
</protein>
<accession>A0ABW3U3V1</accession>
<dbReference type="InterPro" id="IPR001347">
    <property type="entry name" value="SIS_dom"/>
</dbReference>
<dbReference type="Pfam" id="PF01380">
    <property type="entry name" value="SIS"/>
    <property type="match status" value="2"/>
</dbReference>
<dbReference type="RefSeq" id="WP_230437861.1">
    <property type="nucleotide sequence ID" value="NZ_CP087715.1"/>
</dbReference>
<dbReference type="NCBIfam" id="NF046059">
    <property type="entry name" value="NagB_SO3506"/>
    <property type="match status" value="1"/>
</dbReference>
<comment type="caution">
    <text evidence="3">The sequence shown here is derived from an EMBL/GenBank/DDBJ whole genome shotgun (WGS) entry which is preliminary data.</text>
</comment>